<feature type="region of interest" description="Disordered" evidence="1">
    <location>
        <begin position="182"/>
        <end position="212"/>
    </location>
</feature>
<dbReference type="InterPro" id="IPR009003">
    <property type="entry name" value="Peptidase_S1_PA"/>
</dbReference>
<evidence type="ECO:0008006" key="4">
    <source>
        <dbReference type="Google" id="ProtNLM"/>
    </source>
</evidence>
<dbReference type="OMA" id="CEQDSWT"/>
<dbReference type="Gene3D" id="2.40.10.10">
    <property type="entry name" value="Trypsin-like serine proteases"/>
    <property type="match status" value="3"/>
</dbReference>
<dbReference type="Proteomes" id="UP000316621">
    <property type="component" value="Chromosome 1"/>
</dbReference>
<gene>
    <name evidence="2" type="ORF">C5167_039504</name>
</gene>
<evidence type="ECO:0000313" key="2">
    <source>
        <dbReference type="EMBL" id="RZC46555.1"/>
    </source>
</evidence>
<dbReference type="FunFam" id="2.40.10.10:FF:000096">
    <property type="entry name" value="Glyoxysomal processing protease glyoxysomal"/>
    <property type="match status" value="1"/>
</dbReference>
<dbReference type="GO" id="GO:0005777">
    <property type="term" value="C:peroxisome"/>
    <property type="evidence" value="ECO:0007669"/>
    <property type="project" value="InterPro"/>
</dbReference>
<dbReference type="AlphaFoldDB" id="A0A4Y7IGJ0"/>
<dbReference type="PANTHER" id="PTHR21004:SF0">
    <property type="entry name" value="PEROXISOMAL LEADER PEPTIDE-PROCESSING PROTEASE"/>
    <property type="match status" value="1"/>
</dbReference>
<accession>A0A4Y7IGJ0</accession>
<dbReference type="Pfam" id="PF13365">
    <property type="entry name" value="Trypsin_2"/>
    <property type="match status" value="1"/>
</dbReference>
<dbReference type="GO" id="GO:0004252">
    <property type="term" value="F:serine-type endopeptidase activity"/>
    <property type="evidence" value="ECO:0007669"/>
    <property type="project" value="InterPro"/>
</dbReference>
<dbReference type="SUPFAM" id="SSF50494">
    <property type="entry name" value="Trypsin-like serine proteases"/>
    <property type="match status" value="2"/>
</dbReference>
<reference evidence="2 3" key="1">
    <citation type="journal article" date="2018" name="Science">
        <title>The opium poppy genome and morphinan production.</title>
        <authorList>
            <person name="Guo L."/>
            <person name="Winzer T."/>
            <person name="Yang X."/>
            <person name="Li Y."/>
            <person name="Ning Z."/>
            <person name="He Z."/>
            <person name="Teodor R."/>
            <person name="Lu Y."/>
            <person name="Bowser T.A."/>
            <person name="Graham I.A."/>
            <person name="Ye K."/>
        </authorList>
    </citation>
    <scope>NUCLEOTIDE SEQUENCE [LARGE SCALE GENOMIC DNA]</scope>
    <source>
        <strain evidence="3">cv. HN1</strain>
        <tissue evidence="2">Leaves</tissue>
    </source>
</reference>
<name>A0A4Y7IGJ0_PAPSO</name>
<dbReference type="PANTHER" id="PTHR21004">
    <property type="entry name" value="SERINE PROTEASE-RELATED"/>
    <property type="match status" value="1"/>
</dbReference>
<dbReference type="GO" id="GO:0016485">
    <property type="term" value="P:protein processing"/>
    <property type="evidence" value="ECO:0007669"/>
    <property type="project" value="InterPro"/>
</dbReference>
<evidence type="ECO:0000313" key="3">
    <source>
        <dbReference type="Proteomes" id="UP000316621"/>
    </source>
</evidence>
<organism evidence="2 3">
    <name type="scientific">Papaver somniferum</name>
    <name type="common">Opium poppy</name>
    <dbReference type="NCBI Taxonomy" id="3469"/>
    <lineage>
        <taxon>Eukaryota</taxon>
        <taxon>Viridiplantae</taxon>
        <taxon>Streptophyta</taxon>
        <taxon>Embryophyta</taxon>
        <taxon>Tracheophyta</taxon>
        <taxon>Spermatophyta</taxon>
        <taxon>Magnoliopsida</taxon>
        <taxon>Ranunculales</taxon>
        <taxon>Papaveraceae</taxon>
        <taxon>Papaveroideae</taxon>
        <taxon>Papaver</taxon>
    </lineage>
</organism>
<evidence type="ECO:0000256" key="1">
    <source>
        <dbReference type="SAM" id="MobiDB-lite"/>
    </source>
</evidence>
<dbReference type="EMBL" id="CM010715">
    <property type="protein sequence ID" value="RZC46555.1"/>
    <property type="molecule type" value="Genomic_DNA"/>
</dbReference>
<sequence>MELPEIVEFARNFSVMVRIQGPDPKGLKMRKHAFHHYQSGKTTLSASGVLLPETFNKFPIVKHIRENSSSVSALVVTVASIVEPFLSVQHHDNNTQEIPELIHGVQIDVMTEGKMSAHKTVNDDELDKETPMWLNSQLLALVDVPVASCSLLALVEAPASLTERGSWEVGWSLASLNTNHQAFNDPPRQQIGNDTRSSLEKQGRPMSESTNSRGMAMSTTRIAFLGVSFHIKDLPDVHIAPSNKRGDLLVAMGSPFGILSPVHFLNSISVGSVANSYPSDSSKSSLLMADIRCLPGRVVFGLRYTVSSYAISFLQSILIFDVSGMEGGPVFGEHARLIGIVGRPIRQRVGGAEIQLVIPWEAIASVWRDNAHSSDSLIVHNPFKSPIQKAMTSIALITINEGAWASGVVLNSQGLILTNAHLLEPWRFGKTTLQGGMYQSTLSSLSMNSTESVVTWGVRSGEHQEEREGMLPRMVKTSKAYKDDEQNPYRGGSVFNTHRRIRVRLDHTNPWTWCHARLVYVSKGPLDVALLQLESVPDQLCAIVPEFKCPSAGSKAHVIGHGLIGPRCDAYPSVCSGVVARVVKAQNSLHSNGRGLQESAESDYPAMLETTAAVHPGGSGGAVINSEGLMIGLVTSNARHGGGTVIPHLNFSIPCAALEPIFKFSKAEMKDLSILEILDKPNENLSSVWALLPPVSPKRVPVPTVLAQPQSLGKAIIDKEGKEKGSSFAKFISERQGEMFPKSPSQLVRVENFLKEIIPSKL</sequence>
<dbReference type="Gramene" id="RZC46555">
    <property type="protein sequence ID" value="RZC46555"/>
    <property type="gene ID" value="C5167_039504"/>
</dbReference>
<keyword evidence="3" id="KW-1185">Reference proteome</keyword>
<dbReference type="STRING" id="3469.A0A4Y7IGJ0"/>
<proteinExistence type="predicted"/>
<protein>
    <recommendedName>
        <fullName evidence="4">Glyoxysomal processing protease, glyoxysomal</fullName>
    </recommendedName>
</protein>
<dbReference type="InterPro" id="IPR043504">
    <property type="entry name" value="Peptidase_S1_PA_chymotrypsin"/>
</dbReference>
<dbReference type="InterPro" id="IPR039245">
    <property type="entry name" value="TYSND1/DEG15"/>
</dbReference>